<feature type="chain" id="PRO_5028937951" evidence="1">
    <location>
        <begin position="21"/>
        <end position="680"/>
    </location>
</feature>
<accession>A0A7D4U9G9</accession>
<feature type="signal peptide" evidence="1">
    <location>
        <begin position="1"/>
        <end position="20"/>
    </location>
</feature>
<dbReference type="InterPro" id="IPR012334">
    <property type="entry name" value="Pectin_lyas_fold"/>
</dbReference>
<evidence type="ECO:0000256" key="1">
    <source>
        <dbReference type="SAM" id="SignalP"/>
    </source>
</evidence>
<dbReference type="EMBL" id="CP054139">
    <property type="protein sequence ID" value="QKJ29038.1"/>
    <property type="molecule type" value="Genomic_DNA"/>
</dbReference>
<dbReference type="InterPro" id="IPR011050">
    <property type="entry name" value="Pectin_lyase_fold/virulence"/>
</dbReference>
<evidence type="ECO:0000313" key="3">
    <source>
        <dbReference type="EMBL" id="QKJ29038.1"/>
    </source>
</evidence>
<protein>
    <submittedName>
        <fullName evidence="3">Discoidin domain-containing protein</fullName>
    </submittedName>
</protein>
<sequence length="680" mass="73290">MMKRNMLAVICGLITCGALAQGGKSQWVYKDKTGKLTYKTTPTGDRIMDFSHAGYMGGGVALPVVPVKRTVQPSGSEDDTRQIQNAINEVAAMPLVNGFRGAVLLAPGVFTCSASLTLSANGIVLRGSGSGAGGTTIKMTGGRHTAVVIGVDNTNIALGRTERADDNEEGKQTTINHDYVPAGTNSFTVADASGFAVGDTLIIRRPVTDAWIHLMGMDDMKRDGKPQTWISKSAKEVIKRKITAIDANKITVDISLPDSYNARYVPGTTVAKAAVSHRVKQVGLEDLQIHCPPLEIDYGHAPYSGIRVGGDDCWVKNIYCRETMNTTVLAGNRITMQRVRISHTFTNLGASKPADFSLEGSQNLIDRCDVTGGNTYIVWTSSLIPGPNVVLNCTFKGIGSRIQPHQRWATGLLVDNCTVADGGIDFMNRGVAGSGHGWTMGWGVAWNCIAKTYIIQNPPGAANWAIGCIGNRQQTARLFDSAPVLGEGYFDSHGKPVAIQSLYLAQLQERLGISALHNINYESNSQVAFHNKKPALTPVKTDVDKTLGLNLAFERPVNTSEVRGNTREFGGEKALDGNNKTYWATNDGQTAATFEVDMEGPVDINALKVSEAPGNRIEGYKIEAQVQSDWMLLSEGKAIGDNMVVKFPKVTAWKVKLTITKAKDYPAISSFGLYLTSKKK</sequence>
<dbReference type="Gene3D" id="2.160.20.10">
    <property type="entry name" value="Single-stranded right-handed beta-helix, Pectin lyase-like"/>
    <property type="match status" value="1"/>
</dbReference>
<dbReference type="AlphaFoldDB" id="A0A7D4U9G9"/>
<dbReference type="SUPFAM" id="SSF49785">
    <property type="entry name" value="Galactose-binding domain-like"/>
    <property type="match status" value="1"/>
</dbReference>
<dbReference type="SUPFAM" id="SSF51126">
    <property type="entry name" value="Pectin lyase-like"/>
    <property type="match status" value="1"/>
</dbReference>
<evidence type="ECO:0000313" key="4">
    <source>
        <dbReference type="Proteomes" id="UP000505355"/>
    </source>
</evidence>
<dbReference type="KEGG" id="mmab:HQ865_04480"/>
<evidence type="ECO:0000259" key="2">
    <source>
        <dbReference type="Pfam" id="PF00754"/>
    </source>
</evidence>
<organism evidence="3 4">
    <name type="scientific">Mucilaginibacter mali</name>
    <dbReference type="NCBI Taxonomy" id="2740462"/>
    <lineage>
        <taxon>Bacteria</taxon>
        <taxon>Pseudomonadati</taxon>
        <taxon>Bacteroidota</taxon>
        <taxon>Sphingobacteriia</taxon>
        <taxon>Sphingobacteriales</taxon>
        <taxon>Sphingobacteriaceae</taxon>
        <taxon>Mucilaginibacter</taxon>
    </lineage>
</organism>
<dbReference type="InterPro" id="IPR008979">
    <property type="entry name" value="Galactose-bd-like_sf"/>
</dbReference>
<dbReference type="Gene3D" id="2.60.120.260">
    <property type="entry name" value="Galactose-binding domain-like"/>
    <property type="match status" value="1"/>
</dbReference>
<dbReference type="Proteomes" id="UP000505355">
    <property type="component" value="Chromosome"/>
</dbReference>
<keyword evidence="1" id="KW-0732">Signal</keyword>
<keyword evidence="4" id="KW-1185">Reference proteome</keyword>
<name>A0A7D4U9G9_9SPHI</name>
<gene>
    <name evidence="3" type="ORF">HQ865_04480</name>
</gene>
<feature type="domain" description="F5/8 type C" evidence="2">
    <location>
        <begin position="560"/>
        <end position="667"/>
    </location>
</feature>
<proteinExistence type="predicted"/>
<dbReference type="InterPro" id="IPR000421">
    <property type="entry name" value="FA58C"/>
</dbReference>
<reference evidence="3 4" key="1">
    <citation type="submission" date="2020-05" db="EMBL/GenBank/DDBJ databases">
        <title>Mucilaginibacter mali sp. nov.</title>
        <authorList>
            <person name="Kim H.S."/>
            <person name="Lee K.C."/>
            <person name="Suh M.K."/>
            <person name="Kim J.-S."/>
            <person name="Han K.-I."/>
            <person name="Eom M.K."/>
            <person name="Shin Y.K."/>
            <person name="Lee J.-S."/>
        </authorList>
    </citation>
    <scope>NUCLEOTIDE SEQUENCE [LARGE SCALE GENOMIC DNA]</scope>
    <source>
        <strain evidence="3 4">G2-14</strain>
    </source>
</reference>
<dbReference type="RefSeq" id="WP_173413736.1">
    <property type="nucleotide sequence ID" value="NZ_CP054139.1"/>
</dbReference>
<dbReference type="Pfam" id="PF00754">
    <property type="entry name" value="F5_F8_type_C"/>
    <property type="match status" value="1"/>
</dbReference>